<name>A0A4V6MGG2_9MICC</name>
<gene>
    <name evidence="9" type="ORF">EV380_2244</name>
</gene>
<evidence type="ECO:0000256" key="1">
    <source>
        <dbReference type="ARBA" id="ARBA00004651"/>
    </source>
</evidence>
<evidence type="ECO:0000259" key="8">
    <source>
        <dbReference type="Pfam" id="PF01757"/>
    </source>
</evidence>
<evidence type="ECO:0000256" key="6">
    <source>
        <dbReference type="ARBA" id="ARBA00023136"/>
    </source>
</evidence>
<feature type="transmembrane region" description="Helical" evidence="7">
    <location>
        <begin position="253"/>
        <end position="275"/>
    </location>
</feature>
<evidence type="ECO:0000256" key="3">
    <source>
        <dbReference type="ARBA" id="ARBA00022475"/>
    </source>
</evidence>
<dbReference type="EMBL" id="SHLA01000001">
    <property type="protein sequence ID" value="RZU62646.1"/>
    <property type="molecule type" value="Genomic_DNA"/>
</dbReference>
<dbReference type="PANTHER" id="PTHR40074">
    <property type="entry name" value="O-ACETYLTRANSFERASE WECH"/>
    <property type="match status" value="1"/>
</dbReference>
<protein>
    <submittedName>
        <fullName evidence="9">Fucose 4-O-acetylase-like acetyltransferase</fullName>
    </submittedName>
</protein>
<dbReference type="GO" id="GO:0016413">
    <property type="term" value="F:O-acetyltransferase activity"/>
    <property type="evidence" value="ECO:0007669"/>
    <property type="project" value="TreeGrafter"/>
</dbReference>
<dbReference type="PANTHER" id="PTHR40074:SF2">
    <property type="entry name" value="O-ACETYLTRANSFERASE WECH"/>
    <property type="match status" value="1"/>
</dbReference>
<evidence type="ECO:0000313" key="9">
    <source>
        <dbReference type="EMBL" id="RZU62646.1"/>
    </source>
</evidence>
<evidence type="ECO:0000256" key="5">
    <source>
        <dbReference type="ARBA" id="ARBA00022989"/>
    </source>
</evidence>
<feature type="transmembrane region" description="Helical" evidence="7">
    <location>
        <begin position="287"/>
        <end position="308"/>
    </location>
</feature>
<dbReference type="Proteomes" id="UP000292685">
    <property type="component" value="Unassembled WGS sequence"/>
</dbReference>
<dbReference type="AlphaFoldDB" id="A0A4V6MGG2"/>
<feature type="transmembrane region" description="Helical" evidence="7">
    <location>
        <begin position="170"/>
        <end position="189"/>
    </location>
</feature>
<feature type="transmembrane region" description="Helical" evidence="7">
    <location>
        <begin position="196"/>
        <end position="215"/>
    </location>
</feature>
<keyword evidence="6 7" id="KW-0472">Membrane</keyword>
<keyword evidence="9" id="KW-0808">Transferase</keyword>
<comment type="similarity">
    <text evidence="2">Belongs to the acyltransferase 3 family.</text>
</comment>
<feature type="transmembrane region" description="Helical" evidence="7">
    <location>
        <begin position="116"/>
        <end position="133"/>
    </location>
</feature>
<comment type="caution">
    <text evidence="9">The sequence shown here is derived from an EMBL/GenBank/DDBJ whole genome shotgun (WGS) entry which is preliminary data.</text>
</comment>
<dbReference type="RefSeq" id="WP_165391941.1">
    <property type="nucleotide sequence ID" value="NZ_SHLA01000001.1"/>
</dbReference>
<feature type="domain" description="Acyltransferase 3" evidence="8">
    <location>
        <begin position="11"/>
        <end position="306"/>
    </location>
</feature>
<dbReference type="InterPro" id="IPR002656">
    <property type="entry name" value="Acyl_transf_3_dom"/>
</dbReference>
<dbReference type="GO" id="GO:0005886">
    <property type="term" value="C:plasma membrane"/>
    <property type="evidence" value="ECO:0007669"/>
    <property type="project" value="UniProtKB-SubCell"/>
</dbReference>
<sequence>MHGTETAPRLHWMDFLRGIAVLLVVVMHTNEHSGVPLEGWAEANEYLAPFRMPLLMFLSGVLLDRSLAKPIPTYAWGKIAAIGWPLLVWLVLYGVFVDQGFGLPADLSAYILNGNYLWFLIALLACYAAAIVFKPLIPALPVIHHWLYLAVFAGLVAVCAVSGIEPGLVGNTLWFGAFFFLGAWARHYIPRWINAPALLSVPVLVLVAFASIAAVPRGDLIFGSPVGAGLSLLGIAVIVWFAPRLPGSAFYSFVTWCGRSSIVVYVAHFPILVLLRDTVLSAVTLPQAAHVLVLTAATLGITLFFVWARPWTPWLYALPRRHRPAGPDRRAV</sequence>
<dbReference type="GO" id="GO:0009246">
    <property type="term" value="P:enterobacterial common antigen biosynthetic process"/>
    <property type="evidence" value="ECO:0007669"/>
    <property type="project" value="TreeGrafter"/>
</dbReference>
<evidence type="ECO:0000313" key="10">
    <source>
        <dbReference type="Proteomes" id="UP000292685"/>
    </source>
</evidence>
<reference evidence="9 10" key="1">
    <citation type="submission" date="2019-02" db="EMBL/GenBank/DDBJ databases">
        <title>Sequencing the genomes of 1000 actinobacteria strains.</title>
        <authorList>
            <person name="Klenk H.-P."/>
        </authorList>
    </citation>
    <scope>NUCLEOTIDE SEQUENCE [LARGE SCALE GENOMIC DNA]</scope>
    <source>
        <strain evidence="9 10">DSM 17364</strain>
    </source>
</reference>
<feature type="transmembrane region" description="Helical" evidence="7">
    <location>
        <begin position="75"/>
        <end position="96"/>
    </location>
</feature>
<keyword evidence="10" id="KW-1185">Reference proteome</keyword>
<organism evidence="9 10">
    <name type="scientific">Zhihengliuella halotolerans</name>
    <dbReference type="NCBI Taxonomy" id="370736"/>
    <lineage>
        <taxon>Bacteria</taxon>
        <taxon>Bacillati</taxon>
        <taxon>Actinomycetota</taxon>
        <taxon>Actinomycetes</taxon>
        <taxon>Micrococcales</taxon>
        <taxon>Micrococcaceae</taxon>
        <taxon>Zhihengliuella</taxon>
    </lineage>
</organism>
<dbReference type="Pfam" id="PF01757">
    <property type="entry name" value="Acyl_transf_3"/>
    <property type="match status" value="1"/>
</dbReference>
<feature type="transmembrane region" description="Helical" evidence="7">
    <location>
        <begin position="145"/>
        <end position="164"/>
    </location>
</feature>
<evidence type="ECO:0000256" key="4">
    <source>
        <dbReference type="ARBA" id="ARBA00022692"/>
    </source>
</evidence>
<evidence type="ECO:0000256" key="2">
    <source>
        <dbReference type="ARBA" id="ARBA00007400"/>
    </source>
</evidence>
<keyword evidence="3" id="KW-1003">Cell membrane</keyword>
<evidence type="ECO:0000256" key="7">
    <source>
        <dbReference type="SAM" id="Phobius"/>
    </source>
</evidence>
<feature type="transmembrane region" description="Helical" evidence="7">
    <location>
        <begin position="221"/>
        <end position="241"/>
    </location>
</feature>
<comment type="subcellular location">
    <subcellularLocation>
        <location evidence="1">Cell membrane</location>
        <topology evidence="1">Multi-pass membrane protein</topology>
    </subcellularLocation>
</comment>
<keyword evidence="5 7" id="KW-1133">Transmembrane helix</keyword>
<accession>A0A4V6MGG2</accession>
<keyword evidence="4 7" id="KW-0812">Transmembrane</keyword>
<proteinExistence type="inferred from homology"/>